<proteinExistence type="predicted"/>
<dbReference type="Proteomes" id="UP000198287">
    <property type="component" value="Unassembled WGS sequence"/>
</dbReference>
<dbReference type="AlphaFoldDB" id="A0A226DVB0"/>
<evidence type="ECO:0000313" key="2">
    <source>
        <dbReference type="Proteomes" id="UP000198287"/>
    </source>
</evidence>
<protein>
    <submittedName>
        <fullName evidence="1">Inorganic pyrophosphatase 2</fullName>
    </submittedName>
</protein>
<dbReference type="EMBL" id="LNIX01000012">
    <property type="protein sequence ID" value="OXA48156.1"/>
    <property type="molecule type" value="Genomic_DNA"/>
</dbReference>
<accession>A0A226DVB0</accession>
<sequence>MNSTAVWTLYWDPMKDNAEQDPFTTSSDIHARCAPWFFKRLSVDVQKTLAQEFRHHFQLYLGDGVSGFGDECDEYWRYGRPEAEIKLITIEHLHISGFVLLSCQH</sequence>
<evidence type="ECO:0000313" key="1">
    <source>
        <dbReference type="EMBL" id="OXA48156.1"/>
    </source>
</evidence>
<comment type="caution">
    <text evidence="1">The sequence shown here is derived from an EMBL/GenBank/DDBJ whole genome shotgun (WGS) entry which is preliminary data.</text>
</comment>
<keyword evidence="2" id="KW-1185">Reference proteome</keyword>
<organism evidence="1 2">
    <name type="scientific">Folsomia candida</name>
    <name type="common">Springtail</name>
    <dbReference type="NCBI Taxonomy" id="158441"/>
    <lineage>
        <taxon>Eukaryota</taxon>
        <taxon>Metazoa</taxon>
        <taxon>Ecdysozoa</taxon>
        <taxon>Arthropoda</taxon>
        <taxon>Hexapoda</taxon>
        <taxon>Collembola</taxon>
        <taxon>Entomobryomorpha</taxon>
        <taxon>Isotomoidea</taxon>
        <taxon>Isotomidae</taxon>
        <taxon>Proisotominae</taxon>
        <taxon>Folsomia</taxon>
    </lineage>
</organism>
<reference evidence="1 2" key="1">
    <citation type="submission" date="2015-12" db="EMBL/GenBank/DDBJ databases">
        <title>The genome of Folsomia candida.</title>
        <authorList>
            <person name="Faddeeva A."/>
            <person name="Derks M.F."/>
            <person name="Anvar Y."/>
            <person name="Smit S."/>
            <person name="Van Straalen N."/>
            <person name="Roelofs D."/>
        </authorList>
    </citation>
    <scope>NUCLEOTIDE SEQUENCE [LARGE SCALE GENOMIC DNA]</scope>
    <source>
        <strain evidence="1 2">VU population</strain>
        <tissue evidence="1">Whole body</tissue>
    </source>
</reference>
<name>A0A226DVB0_FOLCA</name>
<gene>
    <name evidence="1" type="ORF">Fcan01_17334</name>
</gene>
<dbReference type="OrthoDB" id="1969455at2759"/>